<evidence type="ECO:0000256" key="5">
    <source>
        <dbReference type="SAM" id="Coils"/>
    </source>
</evidence>
<evidence type="ECO:0000256" key="1">
    <source>
        <dbReference type="ARBA" id="ARBA00009054"/>
    </source>
</evidence>
<dbReference type="GO" id="GO:0006457">
    <property type="term" value="P:protein folding"/>
    <property type="evidence" value="ECO:0007669"/>
    <property type="project" value="InterPro"/>
</dbReference>
<dbReference type="Gene3D" id="2.30.22.10">
    <property type="entry name" value="Head domain of nucleotide exchange factor GrpE"/>
    <property type="match status" value="1"/>
</dbReference>
<evidence type="ECO:0000256" key="3">
    <source>
        <dbReference type="HAMAP-Rule" id="MF_01151"/>
    </source>
</evidence>
<dbReference type="GO" id="GO:0000774">
    <property type="term" value="F:adenyl-nucleotide exchange factor activity"/>
    <property type="evidence" value="ECO:0007669"/>
    <property type="project" value="InterPro"/>
</dbReference>
<dbReference type="PANTHER" id="PTHR21237:SF23">
    <property type="entry name" value="GRPE PROTEIN HOMOLOG, MITOCHONDRIAL"/>
    <property type="match status" value="1"/>
</dbReference>
<dbReference type="Gene3D" id="3.90.20.20">
    <property type="match status" value="1"/>
</dbReference>
<name>A0A1G1VB07_9BACT</name>
<sequence length="165" mass="18802">MAKIKKDKQTPLRPDLIGATEGQEEELKQRLARALADYDNLLKRTNKERQEIVFRATKTLIEDLLPVIDNLERAQTHLKDQGLEIAIAQLAQVFERYGVREIPTKTGDEVDAEIHEVLDIIEGKDKGKVTKVISKGYQWNDGGVIRPTKVQAFSKESLEDKENHE</sequence>
<dbReference type="Proteomes" id="UP000178659">
    <property type="component" value="Unassembled WGS sequence"/>
</dbReference>
<dbReference type="PRINTS" id="PR00773">
    <property type="entry name" value="GRPEPROTEIN"/>
</dbReference>
<dbReference type="GO" id="GO:0042803">
    <property type="term" value="F:protein homodimerization activity"/>
    <property type="evidence" value="ECO:0007669"/>
    <property type="project" value="InterPro"/>
</dbReference>
<keyword evidence="3" id="KW-0346">Stress response</keyword>
<dbReference type="Pfam" id="PF01025">
    <property type="entry name" value="GrpE"/>
    <property type="match status" value="1"/>
</dbReference>
<comment type="subunit">
    <text evidence="3">Homodimer.</text>
</comment>
<proteinExistence type="inferred from homology"/>
<comment type="similarity">
    <text evidence="1 3 4">Belongs to the GrpE family.</text>
</comment>
<dbReference type="SUPFAM" id="SSF51064">
    <property type="entry name" value="Head domain of nucleotide exchange factor GrpE"/>
    <property type="match status" value="1"/>
</dbReference>
<evidence type="ECO:0000313" key="7">
    <source>
        <dbReference type="EMBL" id="OGY12625.1"/>
    </source>
</evidence>
<dbReference type="GO" id="GO:0005737">
    <property type="term" value="C:cytoplasm"/>
    <property type="evidence" value="ECO:0007669"/>
    <property type="project" value="UniProtKB-SubCell"/>
</dbReference>
<evidence type="ECO:0000256" key="4">
    <source>
        <dbReference type="RuleBase" id="RU004478"/>
    </source>
</evidence>
<dbReference type="HAMAP" id="MF_01151">
    <property type="entry name" value="GrpE"/>
    <property type="match status" value="1"/>
</dbReference>
<keyword evidence="5" id="KW-0175">Coiled coil</keyword>
<dbReference type="EMBL" id="MHCC01000026">
    <property type="protein sequence ID" value="OGY12625.1"/>
    <property type="molecule type" value="Genomic_DNA"/>
</dbReference>
<dbReference type="SUPFAM" id="SSF58014">
    <property type="entry name" value="Coiled-coil domain of nucleotide exchange factor GrpE"/>
    <property type="match status" value="1"/>
</dbReference>
<dbReference type="GO" id="GO:0051087">
    <property type="term" value="F:protein-folding chaperone binding"/>
    <property type="evidence" value="ECO:0007669"/>
    <property type="project" value="InterPro"/>
</dbReference>
<dbReference type="InterPro" id="IPR009012">
    <property type="entry name" value="GrpE_head"/>
</dbReference>
<dbReference type="InterPro" id="IPR013805">
    <property type="entry name" value="GrpE_CC"/>
</dbReference>
<dbReference type="InterPro" id="IPR000740">
    <property type="entry name" value="GrpE"/>
</dbReference>
<comment type="caution">
    <text evidence="7">The sequence shown here is derived from an EMBL/GenBank/DDBJ whole genome shotgun (WGS) entry which is preliminary data.</text>
</comment>
<evidence type="ECO:0000256" key="2">
    <source>
        <dbReference type="ARBA" id="ARBA00023186"/>
    </source>
</evidence>
<dbReference type="GO" id="GO:0051082">
    <property type="term" value="F:unfolded protein binding"/>
    <property type="evidence" value="ECO:0007669"/>
    <property type="project" value="TreeGrafter"/>
</dbReference>
<feature type="coiled-coil region" evidence="5">
    <location>
        <begin position="24"/>
        <end position="51"/>
    </location>
</feature>
<gene>
    <name evidence="3" type="primary">grpE</name>
    <name evidence="7" type="ORF">A3A77_05095</name>
</gene>
<accession>A0A1G1VB07</accession>
<organism evidence="7 8">
    <name type="scientific">Candidatus Blackburnbacteria bacterium RIFCSPLOWO2_01_FULL_40_20</name>
    <dbReference type="NCBI Taxonomy" id="1797519"/>
    <lineage>
        <taxon>Bacteria</taxon>
        <taxon>Candidatus Blackburniibacteriota</taxon>
    </lineage>
</organism>
<dbReference type="PANTHER" id="PTHR21237">
    <property type="entry name" value="GRPE PROTEIN"/>
    <property type="match status" value="1"/>
</dbReference>
<comment type="subcellular location">
    <subcellularLocation>
        <location evidence="3">Cytoplasm</location>
    </subcellularLocation>
</comment>
<keyword evidence="2 3" id="KW-0143">Chaperone</keyword>
<evidence type="ECO:0000256" key="6">
    <source>
        <dbReference type="SAM" id="MobiDB-lite"/>
    </source>
</evidence>
<evidence type="ECO:0000313" key="8">
    <source>
        <dbReference type="Proteomes" id="UP000178659"/>
    </source>
</evidence>
<reference evidence="7 8" key="1">
    <citation type="journal article" date="2016" name="Nat. Commun.">
        <title>Thousands of microbial genomes shed light on interconnected biogeochemical processes in an aquifer system.</title>
        <authorList>
            <person name="Anantharaman K."/>
            <person name="Brown C.T."/>
            <person name="Hug L.A."/>
            <person name="Sharon I."/>
            <person name="Castelle C.J."/>
            <person name="Probst A.J."/>
            <person name="Thomas B.C."/>
            <person name="Singh A."/>
            <person name="Wilkins M.J."/>
            <person name="Karaoz U."/>
            <person name="Brodie E.L."/>
            <person name="Williams K.H."/>
            <person name="Hubbard S.S."/>
            <person name="Banfield J.F."/>
        </authorList>
    </citation>
    <scope>NUCLEOTIDE SEQUENCE [LARGE SCALE GENOMIC DNA]</scope>
</reference>
<comment type="function">
    <text evidence="3">Participates actively in the response to hyperosmotic and heat shock by preventing the aggregation of stress-denatured proteins, in association with DnaK and GrpE. It is the nucleotide exchange factor for DnaK and may function as a thermosensor. Unfolded proteins bind initially to DnaJ; upon interaction with the DnaJ-bound protein, DnaK hydrolyzes its bound ATP, resulting in the formation of a stable complex. GrpE releases ADP from DnaK; ATP binding to DnaK triggers the release of the substrate protein, thus completing the reaction cycle. Several rounds of ATP-dependent interactions between DnaJ, DnaK and GrpE are required for fully efficient folding.</text>
</comment>
<keyword evidence="3" id="KW-0963">Cytoplasm</keyword>
<dbReference type="AlphaFoldDB" id="A0A1G1VB07"/>
<dbReference type="CDD" id="cd00446">
    <property type="entry name" value="GrpE"/>
    <property type="match status" value="1"/>
</dbReference>
<protein>
    <recommendedName>
        <fullName evidence="3">Protein GrpE</fullName>
    </recommendedName>
    <alternativeName>
        <fullName evidence="3">HSP-70 cofactor</fullName>
    </alternativeName>
</protein>
<feature type="region of interest" description="Disordered" evidence="6">
    <location>
        <begin position="1"/>
        <end position="23"/>
    </location>
</feature>